<evidence type="ECO:0000256" key="2">
    <source>
        <dbReference type="ARBA" id="ARBA00004186"/>
    </source>
</evidence>
<evidence type="ECO:0000313" key="11">
    <source>
        <dbReference type="Proteomes" id="UP001359485"/>
    </source>
</evidence>
<dbReference type="InterPro" id="IPR009675">
    <property type="entry name" value="TPX2_fam"/>
</dbReference>
<dbReference type="Pfam" id="PF12214">
    <property type="entry name" value="TPX2_importin"/>
    <property type="match status" value="1"/>
</dbReference>
<keyword evidence="11" id="KW-1185">Reference proteome</keyword>
<evidence type="ECO:0000259" key="8">
    <source>
        <dbReference type="Pfam" id="PF06886"/>
    </source>
</evidence>
<dbReference type="EMBL" id="JAWJWF010000049">
    <property type="protein sequence ID" value="KAK6619083.1"/>
    <property type="molecule type" value="Genomic_DNA"/>
</dbReference>
<evidence type="ECO:0000256" key="1">
    <source>
        <dbReference type="ARBA" id="ARBA00004123"/>
    </source>
</evidence>
<keyword evidence="6" id="KW-0539">Nucleus</keyword>
<keyword evidence="4" id="KW-0963">Cytoplasm</keyword>
<evidence type="ECO:0000313" key="10">
    <source>
        <dbReference type="EMBL" id="KAK6619083.1"/>
    </source>
</evidence>
<evidence type="ECO:0000256" key="6">
    <source>
        <dbReference type="ARBA" id="ARBA00023242"/>
    </source>
</evidence>
<keyword evidence="5" id="KW-0206">Cytoskeleton</keyword>
<dbReference type="PANTHER" id="PTHR14326:SF44">
    <property type="entry name" value="TARGETING PROTEIN FOR XKLP2"/>
    <property type="match status" value="1"/>
</dbReference>
<feature type="coiled-coil region" evidence="7">
    <location>
        <begin position="537"/>
        <end position="582"/>
    </location>
</feature>
<name>A0ABR1AI69_POLSC</name>
<gene>
    <name evidence="10" type="ORF">RUM44_003465</name>
</gene>
<accession>A0ABR1AI69</accession>
<evidence type="ECO:0000256" key="3">
    <source>
        <dbReference type="ARBA" id="ARBA00005885"/>
    </source>
</evidence>
<feature type="domain" description="TPX2 central" evidence="9">
    <location>
        <begin position="259"/>
        <end position="379"/>
    </location>
</feature>
<sequence length="620" mass="71501">MSKNFEFNAPQFINFSNLDDPEGDSFFELARYAIEAATGLFNLVCAVFHTIKDVDFAYAVLKQSMELIILDPRNTIKFDGSASSKKNTPVRKVLHEIVNHQLPNEGNTLVHLDAPGKKSETDILLKLEKLSLTEPKSVKYKTPLKNTEILHKALLVSNKRKSRHMITRLDIVNHRTPHVSSVAVHSEKDNCLPICNIQKNFPATQLALKMKRNASPVHSARKFISLAEQVEHFHKDTPERYRTKPNKIPFLRKSLGGAKACIPKTPNLTTKFRARKVNFPDEKQREEMELEEIKKHQIKAHPLNEKILLGPSLNLKVPVIKKPTTVPQPFSLTELKKKEQYHEPVFHFKAQPVPSTILHGPVGIPPKKITAPTVPTTPQIRVPLRFRVEVKTPEKTPSRDGCVPPRKTKIEPFSFDFRMKEVLQKKQEYIKRVIEEEKKTFNSFKAQPMPIFNGKNNVSLRSERTPYKTIPQPFNLTQSKTNKSVQEHEPISERVTPFKARPAVVVHQKPFLPKLPKHEVPQPLDFHLNTEKRALERQKFDEKIRQKEEEVRLILQQQKEEEEKLERELALEERKKSEFKAKPMPRYKGFEIHGADLGKLTMPQSPNFSSKLREIKRVNC</sequence>
<dbReference type="Pfam" id="PF06886">
    <property type="entry name" value="TPX2"/>
    <property type="match status" value="1"/>
</dbReference>
<feature type="domain" description="TPX2 C-terminal" evidence="8">
    <location>
        <begin position="526"/>
        <end position="595"/>
    </location>
</feature>
<comment type="subcellular location">
    <subcellularLocation>
        <location evidence="2">Cytoplasm</location>
        <location evidence="2">Cytoskeleton</location>
        <location evidence="2">Spindle</location>
    </subcellularLocation>
    <subcellularLocation>
        <location evidence="1">Nucleus</location>
    </subcellularLocation>
</comment>
<dbReference type="InterPro" id="IPR027330">
    <property type="entry name" value="TPX2_central_dom"/>
</dbReference>
<evidence type="ECO:0008006" key="12">
    <source>
        <dbReference type="Google" id="ProtNLM"/>
    </source>
</evidence>
<evidence type="ECO:0000256" key="5">
    <source>
        <dbReference type="ARBA" id="ARBA00023212"/>
    </source>
</evidence>
<proteinExistence type="inferred from homology"/>
<comment type="caution">
    <text evidence="10">The sequence shown here is derived from an EMBL/GenBank/DDBJ whole genome shotgun (WGS) entry which is preliminary data.</text>
</comment>
<comment type="similarity">
    <text evidence="3">Belongs to the TPX2 family.</text>
</comment>
<keyword evidence="7" id="KW-0175">Coiled coil</keyword>
<organism evidence="10 11">
    <name type="scientific">Polyplax serrata</name>
    <name type="common">Common mouse louse</name>
    <dbReference type="NCBI Taxonomy" id="468196"/>
    <lineage>
        <taxon>Eukaryota</taxon>
        <taxon>Metazoa</taxon>
        <taxon>Ecdysozoa</taxon>
        <taxon>Arthropoda</taxon>
        <taxon>Hexapoda</taxon>
        <taxon>Insecta</taxon>
        <taxon>Pterygota</taxon>
        <taxon>Neoptera</taxon>
        <taxon>Paraneoptera</taxon>
        <taxon>Psocodea</taxon>
        <taxon>Troctomorpha</taxon>
        <taxon>Phthiraptera</taxon>
        <taxon>Anoplura</taxon>
        <taxon>Polyplacidae</taxon>
        <taxon>Polyplax</taxon>
    </lineage>
</organism>
<dbReference type="InterPro" id="IPR027329">
    <property type="entry name" value="TPX2_C"/>
</dbReference>
<dbReference type="PANTHER" id="PTHR14326">
    <property type="entry name" value="TARGETING PROTEIN FOR XKLP2"/>
    <property type="match status" value="1"/>
</dbReference>
<reference evidence="10 11" key="1">
    <citation type="submission" date="2023-09" db="EMBL/GenBank/DDBJ databases">
        <title>Genomes of two closely related lineages of the louse Polyplax serrata with different host specificities.</title>
        <authorList>
            <person name="Martinu J."/>
            <person name="Tarabai H."/>
            <person name="Stefka J."/>
            <person name="Hypsa V."/>
        </authorList>
    </citation>
    <scope>NUCLEOTIDE SEQUENCE [LARGE SCALE GENOMIC DNA]</scope>
    <source>
        <strain evidence="10">98ZLc_SE</strain>
    </source>
</reference>
<evidence type="ECO:0000256" key="7">
    <source>
        <dbReference type="SAM" id="Coils"/>
    </source>
</evidence>
<dbReference type="Proteomes" id="UP001359485">
    <property type="component" value="Unassembled WGS sequence"/>
</dbReference>
<evidence type="ECO:0000256" key="4">
    <source>
        <dbReference type="ARBA" id="ARBA00022490"/>
    </source>
</evidence>
<protein>
    <recommendedName>
        <fullName evidence="12">TPX2 C-terminal domain-containing protein</fullName>
    </recommendedName>
</protein>
<evidence type="ECO:0000259" key="9">
    <source>
        <dbReference type="Pfam" id="PF12214"/>
    </source>
</evidence>